<sequence length="286" mass="31849">MFKRFKILFIFVSIALMAMAQEVSTESLDSIINALELKEVIVTAKKIRQSGDTISYSAATYRGKNDKTLEDLLRKMPGIEVKADGQITYNGQWINEFYIEGLDMLGGNYGVATRNIDANDIGSVQVLQNHQDVKLLQGVKSGNAPAMNIKLKQNALGIWSSTLQAAIGTQPNISWDASATLMNFRRKAQNISVYKTNNIGNDLRQDIGAPVTFNSSYGTGILFPDSPGLNDTYAYRNNSHSLSINQLFKLDEDKTLAFNLNYLLIKKKERRQSKPLILRTVSLDLS</sequence>
<dbReference type="RefSeq" id="WP_136416802.1">
    <property type="nucleotide sequence ID" value="NZ_CP039396.1"/>
</dbReference>
<dbReference type="Gene3D" id="2.170.130.10">
    <property type="entry name" value="TonB-dependent receptor, plug domain"/>
    <property type="match status" value="1"/>
</dbReference>
<dbReference type="InterPro" id="IPR037066">
    <property type="entry name" value="Plug_dom_sf"/>
</dbReference>
<keyword evidence="1" id="KW-0732">Signal</keyword>
<proteinExistence type="predicted"/>
<evidence type="ECO:0000256" key="1">
    <source>
        <dbReference type="SAM" id="SignalP"/>
    </source>
</evidence>
<protein>
    <recommendedName>
        <fullName evidence="4">TonB-dependent receptor plug domain-containing protein</fullName>
    </recommendedName>
</protein>
<evidence type="ECO:0000313" key="2">
    <source>
        <dbReference type="EMBL" id="QCD43447.1"/>
    </source>
</evidence>
<dbReference type="AlphaFoldDB" id="A0A4P7W5T1"/>
<dbReference type="SUPFAM" id="SSF56935">
    <property type="entry name" value="Porins"/>
    <property type="match status" value="1"/>
</dbReference>
<accession>A0A4P7W5T1</accession>
<dbReference type="Proteomes" id="UP000297149">
    <property type="component" value="Chromosome"/>
</dbReference>
<organism evidence="2 3">
    <name type="scientific">Duncaniella dubosii</name>
    <dbReference type="NCBI Taxonomy" id="2518971"/>
    <lineage>
        <taxon>Bacteria</taxon>
        <taxon>Pseudomonadati</taxon>
        <taxon>Bacteroidota</taxon>
        <taxon>Bacteroidia</taxon>
        <taxon>Bacteroidales</taxon>
        <taxon>Muribaculaceae</taxon>
        <taxon>Duncaniella</taxon>
    </lineage>
</organism>
<gene>
    <name evidence="2" type="ORF">E7747_14985</name>
</gene>
<dbReference type="KEGG" id="ddb:E7747_14985"/>
<keyword evidence="3" id="KW-1185">Reference proteome</keyword>
<evidence type="ECO:0000313" key="3">
    <source>
        <dbReference type="Proteomes" id="UP000297149"/>
    </source>
</evidence>
<name>A0A4P7W5T1_9BACT</name>
<evidence type="ECO:0008006" key="4">
    <source>
        <dbReference type="Google" id="ProtNLM"/>
    </source>
</evidence>
<feature type="chain" id="PRO_5020337570" description="TonB-dependent receptor plug domain-containing protein" evidence="1">
    <location>
        <begin position="21"/>
        <end position="286"/>
    </location>
</feature>
<feature type="signal peptide" evidence="1">
    <location>
        <begin position="1"/>
        <end position="20"/>
    </location>
</feature>
<dbReference type="EMBL" id="CP039396">
    <property type="protein sequence ID" value="QCD43447.1"/>
    <property type="molecule type" value="Genomic_DNA"/>
</dbReference>
<reference evidence="3" key="1">
    <citation type="submission" date="2019-02" db="EMBL/GenBank/DDBJ databases">
        <title>Isolation and identification of novel species under the genus Muribaculum.</title>
        <authorList>
            <person name="Miyake S."/>
            <person name="Ding Y."/>
            <person name="Low A."/>
            <person name="Soh M."/>
            <person name="Seedorf H."/>
        </authorList>
    </citation>
    <scope>NUCLEOTIDE SEQUENCE [LARGE SCALE GENOMIC DNA]</scope>
    <source>
        <strain evidence="3">H5</strain>
    </source>
</reference>